<keyword evidence="4" id="KW-1185">Reference proteome</keyword>
<accession>A0ABD4DJ60</accession>
<evidence type="ECO:0000313" key="3">
    <source>
        <dbReference type="Proteomes" id="UP000064412"/>
    </source>
</evidence>
<proteinExistence type="predicted"/>
<evidence type="ECO:0000313" key="2">
    <source>
        <dbReference type="EMBL" id="TYO84932.1"/>
    </source>
</evidence>
<evidence type="ECO:0000313" key="4">
    <source>
        <dbReference type="Proteomes" id="UP000324513"/>
    </source>
</evidence>
<evidence type="ECO:0000313" key="1">
    <source>
        <dbReference type="EMBL" id="KUY17189.1"/>
    </source>
</evidence>
<protein>
    <submittedName>
        <fullName evidence="1">Uncharacterized protein</fullName>
    </submittedName>
</protein>
<dbReference type="Proteomes" id="UP000324513">
    <property type="component" value="Unassembled WGS sequence"/>
</dbReference>
<dbReference type="EMBL" id="LNOI01000004">
    <property type="protein sequence ID" value="KUY17189.1"/>
    <property type="molecule type" value="Genomic_DNA"/>
</dbReference>
<sequence length="96" mass="11206">MENKNSAVNTLIKKLRNENSINYTIVDFWDADITAIGLKFENVLFYISTFNYNNINQYDLILEDCDTGEIIETEKIVSYENLVKKMKDYNGKSDAY</sequence>
<reference evidence="2 4" key="2">
    <citation type="submission" date="2019-07" db="EMBL/GenBank/DDBJ databases">
        <title>Genomic Encyclopedia of Archaeal and Bacterial Type Strains, Phase II (KMG-II): from individual species to whole genera.</title>
        <authorList>
            <person name="Goeker M."/>
        </authorList>
    </citation>
    <scope>NUCLEOTIDE SEQUENCE [LARGE SCALE GENOMIC DNA]</scope>
    <source>
        <strain evidence="2 4">DSM 14571</strain>
    </source>
</reference>
<reference evidence="1 3" key="1">
    <citation type="submission" date="2015-11" db="EMBL/GenBank/DDBJ databases">
        <authorList>
            <person name="Nicholson A.C."/>
            <person name="Humrighouse B.W."/>
            <person name="Graziano J."/>
            <person name="Lasker B."/>
            <person name="Whitney A.M."/>
            <person name="Mcquiston J.R."/>
        </authorList>
    </citation>
    <scope>NUCLEOTIDE SEQUENCE [LARGE SCALE GENOMIC DNA]</scope>
    <source>
        <strain evidence="1 3">G4071</strain>
    </source>
</reference>
<comment type="caution">
    <text evidence="1">The sequence shown here is derived from an EMBL/GenBank/DDBJ whole genome shotgun (WGS) entry which is preliminary data.</text>
</comment>
<dbReference type="Proteomes" id="UP000064412">
    <property type="component" value="Unassembled WGS sequence"/>
</dbReference>
<dbReference type="RefSeq" id="WP_059345184.1">
    <property type="nucleotide sequence ID" value="NZ_CP140570.1"/>
</dbReference>
<name>A0ABD4DJ60_ELIMR</name>
<organism evidence="1 3">
    <name type="scientific">Elizabethkingia miricola</name>
    <name type="common">Chryseobacterium miricola</name>
    <dbReference type="NCBI Taxonomy" id="172045"/>
    <lineage>
        <taxon>Bacteria</taxon>
        <taxon>Pseudomonadati</taxon>
        <taxon>Bacteroidota</taxon>
        <taxon>Flavobacteriia</taxon>
        <taxon>Flavobacteriales</taxon>
        <taxon>Weeksellaceae</taxon>
        <taxon>Elizabethkingia</taxon>
    </lineage>
</organism>
<dbReference type="EMBL" id="VNHK01000017">
    <property type="protein sequence ID" value="TYO84932.1"/>
    <property type="molecule type" value="Genomic_DNA"/>
</dbReference>
<gene>
    <name evidence="1" type="ORF">ATB95_12485</name>
    <name evidence="2" type="ORF">LX74_03737</name>
</gene>
<dbReference type="AlphaFoldDB" id="A0ABD4DJ60"/>